<feature type="domain" description="Uroporphyrinogen decarboxylase (URO-D)" evidence="1">
    <location>
        <begin position="159"/>
        <end position="352"/>
    </location>
</feature>
<dbReference type="Pfam" id="PF01208">
    <property type="entry name" value="URO-D"/>
    <property type="match status" value="1"/>
</dbReference>
<dbReference type="InterPro" id="IPR038071">
    <property type="entry name" value="UROD/MetE-like_sf"/>
</dbReference>
<dbReference type="EMBL" id="LAZR01000003">
    <property type="protein sequence ID" value="KKO11266.1"/>
    <property type="molecule type" value="Genomic_DNA"/>
</dbReference>
<dbReference type="GO" id="GO:0004853">
    <property type="term" value="F:uroporphyrinogen decarboxylase activity"/>
    <property type="evidence" value="ECO:0007669"/>
    <property type="project" value="InterPro"/>
</dbReference>
<reference evidence="2" key="1">
    <citation type="journal article" date="2015" name="Nature">
        <title>Complex archaea that bridge the gap between prokaryotes and eukaryotes.</title>
        <authorList>
            <person name="Spang A."/>
            <person name="Saw J.H."/>
            <person name="Jorgensen S.L."/>
            <person name="Zaremba-Niedzwiedzka K."/>
            <person name="Martijn J."/>
            <person name="Lind A.E."/>
            <person name="van Eijk R."/>
            <person name="Schleper C."/>
            <person name="Guy L."/>
            <person name="Ettema T.J."/>
        </authorList>
    </citation>
    <scope>NUCLEOTIDE SEQUENCE</scope>
</reference>
<dbReference type="PANTHER" id="PTHR47099">
    <property type="entry name" value="METHYLCOBAMIDE:COM METHYLTRANSFERASE MTBA"/>
    <property type="match status" value="1"/>
</dbReference>
<protein>
    <recommendedName>
        <fullName evidence="1">Uroporphyrinogen decarboxylase (URO-D) domain-containing protein</fullName>
    </recommendedName>
</protein>
<proteinExistence type="predicted"/>
<evidence type="ECO:0000313" key="2">
    <source>
        <dbReference type="EMBL" id="KKO11266.1"/>
    </source>
</evidence>
<dbReference type="PANTHER" id="PTHR47099:SF1">
    <property type="entry name" value="METHYLCOBAMIDE:COM METHYLTRANSFERASE MTBA"/>
    <property type="match status" value="1"/>
</dbReference>
<dbReference type="Gene3D" id="3.20.20.210">
    <property type="match status" value="1"/>
</dbReference>
<dbReference type="SUPFAM" id="SSF51726">
    <property type="entry name" value="UROD/MetE-like"/>
    <property type="match status" value="1"/>
</dbReference>
<dbReference type="AlphaFoldDB" id="A0A0F9W1W9"/>
<dbReference type="GO" id="GO:0006779">
    <property type="term" value="P:porphyrin-containing compound biosynthetic process"/>
    <property type="evidence" value="ECO:0007669"/>
    <property type="project" value="InterPro"/>
</dbReference>
<name>A0A0F9W1W9_9ZZZZ</name>
<dbReference type="InterPro" id="IPR052024">
    <property type="entry name" value="Methanogen_methyltrans"/>
</dbReference>
<gene>
    <name evidence="2" type="ORF">LCGC14_0017440</name>
</gene>
<accession>A0A0F9W1W9</accession>
<organism evidence="2">
    <name type="scientific">marine sediment metagenome</name>
    <dbReference type="NCBI Taxonomy" id="412755"/>
    <lineage>
        <taxon>unclassified sequences</taxon>
        <taxon>metagenomes</taxon>
        <taxon>ecological metagenomes</taxon>
    </lineage>
</organism>
<evidence type="ECO:0000259" key="1">
    <source>
        <dbReference type="Pfam" id="PF01208"/>
    </source>
</evidence>
<comment type="caution">
    <text evidence="2">The sequence shown here is derived from an EMBL/GenBank/DDBJ whole genome shotgun (WGS) entry which is preliminary data.</text>
</comment>
<dbReference type="InterPro" id="IPR000257">
    <property type="entry name" value="Uroporphyrinogen_deCOase"/>
</dbReference>
<sequence>MSTDLENFVATTNHKRPGRILYGANFVGDLANRVCEHIGGDDIAAHYGFFQPVEVGLRSPADYEPIDYSSYWEGEELPEGTAIDGNGVAMVPSGFYHFWGYISPLRNAENLSEIENYPLIDMTVWDDSKMGAEVTDAHAAGKVSTMFVGHMYESAWQIRGYEQFLMDTIDRPAWAECLLERLFQANMVRAEAAGKAGVMYVKCGDDVANQNALMFNKATWADLIHSRWAKIWQRIRQLNADAKIWYHTDGNCIDVVDEFVDAGLDVLNPIQPECLDIDEIHRRYKGRLSFDGGMGTQSTMPWGTPDDVRARVKELIDNYGRDGGLMISPTHVLEPEVPLENIDAFAEACREYGTFE</sequence>